<name>A0A9P4Y2X1_CRYP1</name>
<organism evidence="2 3">
    <name type="scientific">Cryphonectria parasitica (strain ATCC 38755 / EP155)</name>
    <dbReference type="NCBI Taxonomy" id="660469"/>
    <lineage>
        <taxon>Eukaryota</taxon>
        <taxon>Fungi</taxon>
        <taxon>Dikarya</taxon>
        <taxon>Ascomycota</taxon>
        <taxon>Pezizomycotina</taxon>
        <taxon>Sordariomycetes</taxon>
        <taxon>Sordariomycetidae</taxon>
        <taxon>Diaporthales</taxon>
        <taxon>Cryphonectriaceae</taxon>
        <taxon>Cryphonectria-Endothia species complex</taxon>
        <taxon>Cryphonectria</taxon>
    </lineage>
</organism>
<evidence type="ECO:0000256" key="1">
    <source>
        <dbReference type="SAM" id="MobiDB-lite"/>
    </source>
</evidence>
<evidence type="ECO:0000313" key="3">
    <source>
        <dbReference type="Proteomes" id="UP000803844"/>
    </source>
</evidence>
<feature type="compositionally biased region" description="Pro residues" evidence="1">
    <location>
        <begin position="127"/>
        <end position="137"/>
    </location>
</feature>
<protein>
    <submittedName>
        <fullName evidence="2">Uncharacterized protein</fullName>
    </submittedName>
</protein>
<dbReference type="GeneID" id="63837551"/>
<dbReference type="Proteomes" id="UP000803844">
    <property type="component" value="Unassembled WGS sequence"/>
</dbReference>
<sequence>MVNVITGHQNCPLETAARLSDRVWFWQQRCRAKLDRFQAQLRVLRPAKRVRRWRVNRVEDLDYFVYRGRRDEIPIQCEFSDRFIKNMPVPEPEPVPEEPPPEPSPEPPGHCSYSSSEYSQDDEPRPHPPLSPAPPPSHYSYSSSEYSQPGEPPGPHTLYPRDPMWFLTQISKWGPYHTQRDYGLNEDNAIEYQHMDMGNDDDWTNAASSSDEEVDEQIQSELAYCMHNVDTKENTLVSTIKNFRHALLVEEK</sequence>
<keyword evidence="3" id="KW-1185">Reference proteome</keyword>
<reference evidence="2" key="1">
    <citation type="journal article" date="2020" name="Phytopathology">
        <title>Genome sequence of the chestnut blight fungus Cryphonectria parasitica EP155: A fundamental resource for an archetypical invasive plant pathogen.</title>
        <authorList>
            <person name="Crouch J.A."/>
            <person name="Dawe A."/>
            <person name="Aerts A."/>
            <person name="Barry K."/>
            <person name="Churchill A.C.L."/>
            <person name="Grimwood J."/>
            <person name="Hillman B."/>
            <person name="Milgroom M.G."/>
            <person name="Pangilinan J."/>
            <person name="Smith M."/>
            <person name="Salamov A."/>
            <person name="Schmutz J."/>
            <person name="Yadav J."/>
            <person name="Grigoriev I.V."/>
            <person name="Nuss D."/>
        </authorList>
    </citation>
    <scope>NUCLEOTIDE SEQUENCE</scope>
    <source>
        <strain evidence="2">EP155</strain>
    </source>
</reference>
<dbReference type="RefSeq" id="XP_040776455.1">
    <property type="nucleotide sequence ID" value="XM_040920422.1"/>
</dbReference>
<feature type="region of interest" description="Disordered" evidence="1">
    <location>
        <begin position="86"/>
        <end position="160"/>
    </location>
</feature>
<accession>A0A9P4Y2X1</accession>
<gene>
    <name evidence="2" type="ORF">M406DRAFT_329400</name>
</gene>
<evidence type="ECO:0000313" key="2">
    <source>
        <dbReference type="EMBL" id="KAF3765494.1"/>
    </source>
</evidence>
<feature type="compositionally biased region" description="Low complexity" evidence="1">
    <location>
        <begin position="138"/>
        <end position="149"/>
    </location>
</feature>
<proteinExistence type="predicted"/>
<dbReference type="EMBL" id="MU032347">
    <property type="protein sequence ID" value="KAF3765494.1"/>
    <property type="molecule type" value="Genomic_DNA"/>
</dbReference>
<dbReference type="AlphaFoldDB" id="A0A9P4Y2X1"/>
<comment type="caution">
    <text evidence="2">The sequence shown here is derived from an EMBL/GenBank/DDBJ whole genome shotgun (WGS) entry which is preliminary data.</text>
</comment>